<dbReference type="AlphaFoldDB" id="J3N897"/>
<dbReference type="Gene3D" id="1.10.630.10">
    <property type="entry name" value="Cytochrome P450"/>
    <property type="match status" value="1"/>
</dbReference>
<keyword evidence="9 11" id="KW-0408">Iron</keyword>
<dbReference type="FunFam" id="1.10.630.10:FF:000055">
    <property type="entry name" value="Cytochrome P450 71A26"/>
    <property type="match status" value="1"/>
</dbReference>
<dbReference type="SUPFAM" id="SSF48264">
    <property type="entry name" value="Cytochrome P450"/>
    <property type="match status" value="1"/>
</dbReference>
<dbReference type="OMA" id="QFMRELT"/>
<evidence type="ECO:0000256" key="10">
    <source>
        <dbReference type="ARBA" id="ARBA00023033"/>
    </source>
</evidence>
<sequence length="425" mass="47649">MLLRLGAVPVLVASSARAAEAVLRTHDHVFASRPRAVLADVVFYGSRDVGFAPYGEHWRQARKLVTTHLVSVRKVQSLRLAREEEVSIVMAKISEAAAAGTAVDIGELLGAFTNNMICRAVSGRCPRDGGQKSTLQELARDTSRLLGGFDVGEYFPVLARLGVVGKAMRARAERLKKRWDDVLEKLIGDHEHQCGYNQSHDRSDADDFVNILLSVRQEYGLTREHVKAILQDVFLGGIDTSALVLEFAIAELMQRPHMLKKLQTEVRACIPKSQEIASEVHVNNMSYLKAVIKEVLRLHPVAPLLAPHLSMDDCSIDGYTIPSRTHAFVNMWAIGRDPRFWENTEEFMPKRGSDYHYLPFGSGRRMCPGMNFSIAVVEIMLANLMWKFDWTLPPGMEIDMSEVFGLSVHRKEKLLLVPKQYVCSI</sequence>
<dbReference type="Pfam" id="PF00067">
    <property type="entry name" value="p450"/>
    <property type="match status" value="1"/>
</dbReference>
<dbReference type="CDD" id="cd11072">
    <property type="entry name" value="CYP71-like"/>
    <property type="match status" value="1"/>
</dbReference>
<keyword evidence="6 11" id="KW-0479">Metal-binding</keyword>
<organism evidence="14">
    <name type="scientific">Oryza brachyantha</name>
    <name type="common">malo sina</name>
    <dbReference type="NCBI Taxonomy" id="4533"/>
    <lineage>
        <taxon>Eukaryota</taxon>
        <taxon>Viridiplantae</taxon>
        <taxon>Streptophyta</taxon>
        <taxon>Embryophyta</taxon>
        <taxon>Tracheophyta</taxon>
        <taxon>Spermatophyta</taxon>
        <taxon>Magnoliopsida</taxon>
        <taxon>Liliopsida</taxon>
        <taxon>Poales</taxon>
        <taxon>Poaceae</taxon>
        <taxon>BOP clade</taxon>
        <taxon>Oryzoideae</taxon>
        <taxon>Oryzeae</taxon>
        <taxon>Oryzinae</taxon>
        <taxon>Oryza</taxon>
    </lineage>
</organism>
<evidence type="ECO:0000256" key="13">
    <source>
        <dbReference type="SAM" id="SignalP"/>
    </source>
</evidence>
<feature type="binding site" description="axial binding residue" evidence="11">
    <location>
        <position position="367"/>
    </location>
    <ligand>
        <name>heme</name>
        <dbReference type="ChEBI" id="CHEBI:30413"/>
    </ligand>
    <ligandPart>
        <name>Fe</name>
        <dbReference type="ChEBI" id="CHEBI:18248"/>
    </ligandPart>
</feature>
<dbReference type="PRINTS" id="PR00385">
    <property type="entry name" value="P450"/>
</dbReference>
<dbReference type="PANTHER" id="PTHR47955">
    <property type="entry name" value="CYTOCHROME P450 FAMILY 71 PROTEIN"/>
    <property type="match status" value="1"/>
</dbReference>
<comment type="cofactor">
    <cofactor evidence="1 11">
        <name>heme</name>
        <dbReference type="ChEBI" id="CHEBI:30413"/>
    </cofactor>
</comment>
<dbReference type="EnsemblPlants" id="OB11G20330.1">
    <property type="protein sequence ID" value="OB11G20330.1"/>
    <property type="gene ID" value="OB11G20330"/>
</dbReference>
<reference evidence="14" key="2">
    <citation type="submission" date="2013-04" db="UniProtKB">
        <authorList>
            <consortium name="EnsemblPlants"/>
        </authorList>
    </citation>
    <scope>IDENTIFICATION</scope>
</reference>
<evidence type="ECO:0000256" key="11">
    <source>
        <dbReference type="PIRSR" id="PIRSR602401-1"/>
    </source>
</evidence>
<dbReference type="InterPro" id="IPR001128">
    <property type="entry name" value="Cyt_P450"/>
</dbReference>
<keyword evidence="4 11" id="KW-0349">Heme</keyword>
<dbReference type="eggNOG" id="KOG0156">
    <property type="taxonomic scope" value="Eukaryota"/>
</dbReference>
<dbReference type="GO" id="GO:0005506">
    <property type="term" value="F:iron ion binding"/>
    <property type="evidence" value="ECO:0007669"/>
    <property type="project" value="InterPro"/>
</dbReference>
<dbReference type="Proteomes" id="UP000006038">
    <property type="component" value="Chromosome 11"/>
</dbReference>
<protein>
    <recommendedName>
        <fullName evidence="16">Cytochrome P450</fullName>
    </recommendedName>
</protein>
<dbReference type="GO" id="GO:0016705">
    <property type="term" value="F:oxidoreductase activity, acting on paired donors, with incorporation or reduction of molecular oxygen"/>
    <property type="evidence" value="ECO:0007669"/>
    <property type="project" value="InterPro"/>
</dbReference>
<keyword evidence="7" id="KW-1133">Transmembrane helix</keyword>
<dbReference type="PRINTS" id="PR00463">
    <property type="entry name" value="EP450I"/>
</dbReference>
<evidence type="ECO:0008006" key="16">
    <source>
        <dbReference type="Google" id="ProtNLM"/>
    </source>
</evidence>
<evidence type="ECO:0000256" key="8">
    <source>
        <dbReference type="ARBA" id="ARBA00023002"/>
    </source>
</evidence>
<comment type="pathway">
    <text evidence="2">Secondary metabolite biosynthesis.</text>
</comment>
<keyword evidence="13" id="KW-0732">Signal</keyword>
<dbReference type="InterPro" id="IPR036396">
    <property type="entry name" value="Cyt_P450_sf"/>
</dbReference>
<evidence type="ECO:0000256" key="12">
    <source>
        <dbReference type="RuleBase" id="RU000461"/>
    </source>
</evidence>
<evidence type="ECO:0000313" key="15">
    <source>
        <dbReference type="Proteomes" id="UP000006038"/>
    </source>
</evidence>
<accession>J3N897</accession>
<dbReference type="HOGENOM" id="CLU_001570_4_1_1"/>
<name>J3N897_ORYBR</name>
<comment type="similarity">
    <text evidence="3 12">Belongs to the cytochrome P450 family.</text>
</comment>
<evidence type="ECO:0000313" key="14">
    <source>
        <dbReference type="EnsemblPlants" id="OB11G20330.1"/>
    </source>
</evidence>
<dbReference type="GO" id="GO:0004497">
    <property type="term" value="F:monooxygenase activity"/>
    <property type="evidence" value="ECO:0007669"/>
    <property type="project" value="UniProtKB-KW"/>
</dbReference>
<feature type="chain" id="PRO_5003774488" description="Cytochrome P450" evidence="13">
    <location>
        <begin position="19"/>
        <end position="425"/>
    </location>
</feature>
<keyword evidence="10 12" id="KW-0503">Monooxygenase</keyword>
<evidence type="ECO:0000256" key="1">
    <source>
        <dbReference type="ARBA" id="ARBA00001971"/>
    </source>
</evidence>
<evidence type="ECO:0000256" key="3">
    <source>
        <dbReference type="ARBA" id="ARBA00010617"/>
    </source>
</evidence>
<feature type="signal peptide" evidence="13">
    <location>
        <begin position="1"/>
        <end position="18"/>
    </location>
</feature>
<keyword evidence="8 12" id="KW-0560">Oxidoreductase</keyword>
<dbReference type="InterPro" id="IPR002401">
    <property type="entry name" value="Cyt_P450_E_grp-I"/>
</dbReference>
<reference evidence="14" key="1">
    <citation type="journal article" date="2013" name="Nat. Commun.">
        <title>Whole-genome sequencing of Oryza brachyantha reveals mechanisms underlying Oryza genome evolution.</title>
        <authorList>
            <person name="Chen J."/>
            <person name="Huang Q."/>
            <person name="Gao D."/>
            <person name="Wang J."/>
            <person name="Lang Y."/>
            <person name="Liu T."/>
            <person name="Li B."/>
            <person name="Bai Z."/>
            <person name="Luis Goicoechea J."/>
            <person name="Liang C."/>
            <person name="Chen C."/>
            <person name="Zhang W."/>
            <person name="Sun S."/>
            <person name="Liao Y."/>
            <person name="Zhang X."/>
            <person name="Yang L."/>
            <person name="Song C."/>
            <person name="Wang M."/>
            <person name="Shi J."/>
            <person name="Liu G."/>
            <person name="Liu J."/>
            <person name="Zhou H."/>
            <person name="Zhou W."/>
            <person name="Yu Q."/>
            <person name="An N."/>
            <person name="Chen Y."/>
            <person name="Cai Q."/>
            <person name="Wang B."/>
            <person name="Liu B."/>
            <person name="Min J."/>
            <person name="Huang Y."/>
            <person name="Wu H."/>
            <person name="Li Z."/>
            <person name="Zhang Y."/>
            <person name="Yin Y."/>
            <person name="Song W."/>
            <person name="Jiang J."/>
            <person name="Jackson S.A."/>
            <person name="Wing R.A."/>
            <person name="Wang J."/>
            <person name="Chen M."/>
        </authorList>
    </citation>
    <scope>NUCLEOTIDE SEQUENCE [LARGE SCALE GENOMIC DNA]</scope>
    <source>
        <strain evidence="14">cv. IRGC 101232</strain>
    </source>
</reference>
<evidence type="ECO:0000256" key="9">
    <source>
        <dbReference type="ARBA" id="ARBA00023004"/>
    </source>
</evidence>
<evidence type="ECO:0000256" key="4">
    <source>
        <dbReference type="ARBA" id="ARBA00022617"/>
    </source>
</evidence>
<evidence type="ECO:0000256" key="7">
    <source>
        <dbReference type="ARBA" id="ARBA00022989"/>
    </source>
</evidence>
<evidence type="ECO:0000256" key="6">
    <source>
        <dbReference type="ARBA" id="ARBA00022723"/>
    </source>
</evidence>
<evidence type="ECO:0000256" key="5">
    <source>
        <dbReference type="ARBA" id="ARBA00022692"/>
    </source>
</evidence>
<dbReference type="PROSITE" id="PS00086">
    <property type="entry name" value="CYTOCHROME_P450"/>
    <property type="match status" value="1"/>
</dbReference>
<dbReference type="Gramene" id="OB11G20330.1">
    <property type="protein sequence ID" value="OB11G20330.1"/>
    <property type="gene ID" value="OB11G20330"/>
</dbReference>
<dbReference type="STRING" id="4533.J3N897"/>
<dbReference type="GO" id="GO:0020037">
    <property type="term" value="F:heme binding"/>
    <property type="evidence" value="ECO:0007669"/>
    <property type="project" value="InterPro"/>
</dbReference>
<keyword evidence="7" id="KW-0472">Membrane</keyword>
<proteinExistence type="inferred from homology"/>
<dbReference type="PANTHER" id="PTHR47955:SF14">
    <property type="entry name" value="OS01G0543600 PROTEIN"/>
    <property type="match status" value="1"/>
</dbReference>
<keyword evidence="5" id="KW-0812">Transmembrane</keyword>
<dbReference type="InterPro" id="IPR017972">
    <property type="entry name" value="Cyt_P450_CS"/>
</dbReference>
<evidence type="ECO:0000256" key="2">
    <source>
        <dbReference type="ARBA" id="ARBA00005179"/>
    </source>
</evidence>
<keyword evidence="15" id="KW-1185">Reference proteome</keyword>